<dbReference type="AlphaFoldDB" id="A0A0H2MHS6"/>
<dbReference type="InterPro" id="IPR012834">
    <property type="entry name" value="FlgG_G_neg"/>
</dbReference>
<evidence type="ECO:0000256" key="2">
    <source>
        <dbReference type="ARBA" id="ARBA00009677"/>
    </source>
</evidence>
<comment type="subcellular location">
    <subcellularLocation>
        <location evidence="1 8">Bacterial flagellum basal body</location>
    </subcellularLocation>
</comment>
<evidence type="ECO:0000259" key="10">
    <source>
        <dbReference type="Pfam" id="PF06429"/>
    </source>
</evidence>
<keyword evidence="13" id="KW-1185">Reference proteome</keyword>
<dbReference type="OrthoDB" id="9804559at2"/>
<dbReference type="GO" id="GO:0071978">
    <property type="term" value="P:bacterial-type flagellum-dependent swarming motility"/>
    <property type="evidence" value="ECO:0007669"/>
    <property type="project" value="TreeGrafter"/>
</dbReference>
<dbReference type="InterPro" id="IPR020013">
    <property type="entry name" value="Flagellar_FlgE/F/G"/>
</dbReference>
<feature type="domain" description="Flagellar basal-body/hook protein C-terminal" evidence="10">
    <location>
        <begin position="216"/>
        <end position="260"/>
    </location>
</feature>
<dbReference type="Pfam" id="PF06429">
    <property type="entry name" value="Flg_bbr_C"/>
    <property type="match status" value="1"/>
</dbReference>
<dbReference type="NCBIfam" id="TIGR03506">
    <property type="entry name" value="FlgEFG_subfam"/>
    <property type="match status" value="2"/>
</dbReference>
<dbReference type="PATRIC" id="fig|1489064.4.peg.4167"/>
<dbReference type="RefSeq" id="WP_047764831.1">
    <property type="nucleotide sequence ID" value="NZ_LAQL01000008.1"/>
</dbReference>
<dbReference type="InterPro" id="IPR053967">
    <property type="entry name" value="LlgE_F_G-like_D1"/>
</dbReference>
<evidence type="ECO:0000313" key="12">
    <source>
        <dbReference type="EMBL" id="KLN60302.1"/>
    </source>
</evidence>
<feature type="domain" description="Flagellar basal body rod protein N-terminal" evidence="9">
    <location>
        <begin position="4"/>
        <end position="34"/>
    </location>
</feature>
<organism evidence="12 13">
    <name type="scientific">Kiloniella spongiae</name>
    <dbReference type="NCBI Taxonomy" id="1489064"/>
    <lineage>
        <taxon>Bacteria</taxon>
        <taxon>Pseudomonadati</taxon>
        <taxon>Pseudomonadota</taxon>
        <taxon>Alphaproteobacteria</taxon>
        <taxon>Rhodospirillales</taxon>
        <taxon>Kiloniellaceae</taxon>
        <taxon>Kiloniella</taxon>
    </lineage>
</organism>
<comment type="similarity">
    <text evidence="2 8">Belongs to the flagella basal body rod proteins family.</text>
</comment>
<proteinExistence type="inferred from homology"/>
<evidence type="ECO:0000256" key="8">
    <source>
        <dbReference type="RuleBase" id="RU362116"/>
    </source>
</evidence>
<evidence type="ECO:0000259" key="11">
    <source>
        <dbReference type="Pfam" id="PF22692"/>
    </source>
</evidence>
<dbReference type="STRING" id="1489064.WH96_14110"/>
<evidence type="ECO:0000313" key="13">
    <source>
        <dbReference type="Proteomes" id="UP000035444"/>
    </source>
</evidence>
<dbReference type="PANTHER" id="PTHR30435:SF19">
    <property type="entry name" value="FLAGELLAR BASAL-BODY ROD PROTEIN FLGG"/>
    <property type="match status" value="1"/>
</dbReference>
<keyword evidence="12" id="KW-0966">Cell projection</keyword>
<keyword evidence="12" id="KW-0282">Flagellum</keyword>
<evidence type="ECO:0000256" key="5">
    <source>
        <dbReference type="ARBA" id="ARBA00025933"/>
    </source>
</evidence>
<dbReference type="Proteomes" id="UP000035444">
    <property type="component" value="Unassembled WGS sequence"/>
</dbReference>
<accession>A0A0H2MHS6</accession>
<dbReference type="InterPro" id="IPR037925">
    <property type="entry name" value="FlgE/F/G-like"/>
</dbReference>
<feature type="domain" description="Flagellar hook protein FlgE/F/G-like D1" evidence="11">
    <location>
        <begin position="96"/>
        <end position="159"/>
    </location>
</feature>
<dbReference type="InterPro" id="IPR001444">
    <property type="entry name" value="Flag_bb_rod_N"/>
</dbReference>
<dbReference type="Pfam" id="PF22692">
    <property type="entry name" value="LlgE_F_G_D1"/>
    <property type="match status" value="1"/>
</dbReference>
<evidence type="ECO:0000256" key="3">
    <source>
        <dbReference type="ARBA" id="ARBA00017948"/>
    </source>
</evidence>
<evidence type="ECO:0000256" key="1">
    <source>
        <dbReference type="ARBA" id="ARBA00004117"/>
    </source>
</evidence>
<dbReference type="Pfam" id="PF00460">
    <property type="entry name" value="Flg_bb_rod"/>
    <property type="match status" value="1"/>
</dbReference>
<dbReference type="PROSITE" id="PS00588">
    <property type="entry name" value="FLAGELLA_BB_ROD"/>
    <property type="match status" value="1"/>
</dbReference>
<protein>
    <recommendedName>
        <fullName evidence="3 7">Flagellar basal-body rod protein FlgG</fullName>
    </recommendedName>
    <alternativeName>
        <fullName evidence="6 8">Distal rod protein</fullName>
    </alternativeName>
</protein>
<comment type="subunit">
    <text evidence="5 8">The basal body constitutes a major portion of the flagellar organelle and consists of four rings (L,P,S, and M) mounted on a central rod. The rod consists of about 26 subunits of FlgG in the distal portion, and FlgB, FlgC and FlgF are thought to build up the proximal portion of the rod with about 6 subunits each.</text>
</comment>
<dbReference type="InterPro" id="IPR010930">
    <property type="entry name" value="Flg_bb/hook_C_dom"/>
</dbReference>
<evidence type="ECO:0000256" key="7">
    <source>
        <dbReference type="NCBIfam" id="TIGR02488"/>
    </source>
</evidence>
<evidence type="ECO:0000256" key="6">
    <source>
        <dbReference type="ARBA" id="ARBA00032912"/>
    </source>
</evidence>
<dbReference type="EMBL" id="LAQL01000008">
    <property type="protein sequence ID" value="KLN60302.1"/>
    <property type="molecule type" value="Genomic_DNA"/>
</dbReference>
<name>A0A0H2MHS6_9PROT</name>
<gene>
    <name evidence="12" type="primary">flgG</name>
    <name evidence="12" type="ORF">WH96_14110</name>
</gene>
<dbReference type="PANTHER" id="PTHR30435">
    <property type="entry name" value="FLAGELLAR PROTEIN"/>
    <property type="match status" value="1"/>
</dbReference>
<dbReference type="GO" id="GO:0009426">
    <property type="term" value="C:bacterial-type flagellum basal body, distal rod"/>
    <property type="evidence" value="ECO:0007669"/>
    <property type="project" value="UniProtKB-UniRule"/>
</dbReference>
<dbReference type="SUPFAM" id="SSF117143">
    <property type="entry name" value="Flagellar hook protein flgE"/>
    <property type="match status" value="1"/>
</dbReference>
<dbReference type="NCBIfam" id="TIGR02488">
    <property type="entry name" value="flgG_G_neg"/>
    <property type="match status" value="1"/>
</dbReference>
<dbReference type="InterPro" id="IPR019776">
    <property type="entry name" value="Flagellar_basal_body_rod_CS"/>
</dbReference>
<evidence type="ECO:0000259" key="9">
    <source>
        <dbReference type="Pfam" id="PF00460"/>
    </source>
</evidence>
<comment type="caution">
    <text evidence="12">The sequence shown here is derived from an EMBL/GenBank/DDBJ whole genome shotgun (WGS) entry which is preliminary data.</text>
</comment>
<keyword evidence="4 8" id="KW-0975">Bacterial flagellum</keyword>
<sequence length="261" mass="27431">MRSLNIGATGMLAQQLNVEVISNNIANLNTTGFKRQRAEFSDLLYQNLRRVGTNSSDTGTVVPTGIQLGLGVKPSATYRITSQGEMNITDNSLDVAINGEGYFNVELPSGETGYTRAGALQLSPTGDIVTPDGYTVQPGINVPTNAVSISINSAGEVYVKLDGQVNAALAGQFDLAIFPNEAGLEAIGDNYFLETPASGAPTNGSPNSTGFGSILQGALETSNVNAVSEITNLITAQRAYEMNSKILTASDEMMRSVANLR</sequence>
<reference evidence="12 13" key="1">
    <citation type="submission" date="2015-03" db="EMBL/GenBank/DDBJ databases">
        <title>Genome Sequence of Kiloniella spongiae MEBiC09566, isolated from a marine sponge.</title>
        <authorList>
            <person name="Shao Z."/>
            <person name="Wang L."/>
            <person name="Li X."/>
        </authorList>
    </citation>
    <scope>NUCLEOTIDE SEQUENCE [LARGE SCALE GENOMIC DNA]</scope>
    <source>
        <strain evidence="12 13">MEBiC09566</strain>
    </source>
</reference>
<keyword evidence="12" id="KW-0969">Cilium</keyword>
<evidence type="ECO:0000256" key="4">
    <source>
        <dbReference type="ARBA" id="ARBA00023143"/>
    </source>
</evidence>